<evidence type="ECO:0000313" key="2">
    <source>
        <dbReference type="Proteomes" id="UP000193920"/>
    </source>
</evidence>
<dbReference type="AlphaFoldDB" id="A0A1Y2DJF0"/>
<comment type="caution">
    <text evidence="1">The sequence shown here is derived from an EMBL/GenBank/DDBJ whole genome shotgun (WGS) entry which is preliminary data.</text>
</comment>
<dbReference type="EMBL" id="MCOG01000064">
    <property type="protein sequence ID" value="ORY59341.1"/>
    <property type="molecule type" value="Genomic_DNA"/>
</dbReference>
<reference evidence="1 2" key="1">
    <citation type="submission" date="2016-08" db="EMBL/GenBank/DDBJ databases">
        <title>A Parts List for Fungal Cellulosomes Revealed by Comparative Genomics.</title>
        <authorList>
            <consortium name="DOE Joint Genome Institute"/>
            <person name="Haitjema C.H."/>
            <person name="Gilmore S.P."/>
            <person name="Henske J.K."/>
            <person name="Solomon K.V."/>
            <person name="De Groot R."/>
            <person name="Kuo A."/>
            <person name="Mondo S.J."/>
            <person name="Salamov A.A."/>
            <person name="Labutti K."/>
            <person name="Zhao Z."/>
            <person name="Chiniquy J."/>
            <person name="Barry K."/>
            <person name="Brewer H.M."/>
            <person name="Purvine S.O."/>
            <person name="Wright A.T."/>
            <person name="Boxma B."/>
            <person name="Van Alen T."/>
            <person name="Hackstein J.H."/>
            <person name="Baker S.E."/>
            <person name="Grigoriev I.V."/>
            <person name="O'Malley M.A."/>
        </authorList>
    </citation>
    <scope>NUCLEOTIDE SEQUENCE [LARGE SCALE GENOMIC DNA]</scope>
    <source>
        <strain evidence="1 2">G1</strain>
    </source>
</reference>
<evidence type="ECO:0000313" key="1">
    <source>
        <dbReference type="EMBL" id="ORY59341.1"/>
    </source>
</evidence>
<gene>
    <name evidence="1" type="ORF">LY90DRAFT_668844</name>
</gene>
<organism evidence="1 2">
    <name type="scientific">Neocallimastix californiae</name>
    <dbReference type="NCBI Taxonomy" id="1754190"/>
    <lineage>
        <taxon>Eukaryota</taxon>
        <taxon>Fungi</taxon>
        <taxon>Fungi incertae sedis</taxon>
        <taxon>Chytridiomycota</taxon>
        <taxon>Chytridiomycota incertae sedis</taxon>
        <taxon>Neocallimastigomycetes</taxon>
        <taxon>Neocallimastigales</taxon>
        <taxon>Neocallimastigaceae</taxon>
        <taxon>Neocallimastix</taxon>
    </lineage>
</organism>
<protein>
    <submittedName>
        <fullName evidence="1">Uncharacterized protein</fullName>
    </submittedName>
</protein>
<keyword evidence="2" id="KW-1185">Reference proteome</keyword>
<proteinExistence type="predicted"/>
<dbReference type="OrthoDB" id="10580688at2759"/>
<sequence>MFKYAKTTKSCFTHENLKNKKLTYNNVNKSKVENIKTNEKIDIKSINTKKELTNNYIKKIGPIQNSTLHLKCNRENNKKKINDYFNTLVKDNSIVNNLSNIKKDSKSIIKKEKLHLEIPDLLKNSNILYPPVSYNDNNLQKINLKKPAKTKQLKLTGNSDGKMVLKKRKFSNKDLKKCLVLIYDDIMLDEYENNQEDITKTSNTKIKIKAKHNTQKNFNDNLIKEISDCFNNNEINKSNSNQDLLPLSNQENKIDDVCHLKKSSKKPKDINNVLKDTYYLNIKDMLNTNSTQNFNKNINNNCATENRNSKKTINKNKKAIIQQTLLSTLYSPVITHKSHKRKFNNITKSNIKQTKLNFSKKRKSN</sequence>
<name>A0A1Y2DJF0_9FUNG</name>
<accession>A0A1Y2DJF0</accession>
<dbReference type="Proteomes" id="UP000193920">
    <property type="component" value="Unassembled WGS sequence"/>
</dbReference>